<reference evidence="5" key="1">
    <citation type="submission" date="2021-05" db="EMBL/GenBank/DDBJ databases">
        <title>A free-living protist that lacks canonical eukaryotic 1 DNA replication and segregation systems.</title>
        <authorList>
            <person name="Salas-Leiva D.E."/>
            <person name="Tromer E.C."/>
            <person name="Curtis B.A."/>
            <person name="Jerlstrom-Hultqvist J."/>
            <person name="Kolisko M."/>
            <person name="Yi Z."/>
            <person name="Salas-Leiva J.S."/>
            <person name="Gallot-Lavallee L."/>
            <person name="Kops G.J.P.L."/>
            <person name="Archibald J.M."/>
            <person name="Simpson A.G.B."/>
            <person name="Roger A.J."/>
        </authorList>
    </citation>
    <scope>NUCLEOTIDE SEQUENCE</scope>
    <source>
        <strain evidence="5">BICM</strain>
    </source>
</reference>
<dbReference type="Proteomes" id="UP000717585">
    <property type="component" value="Unassembled WGS sequence"/>
</dbReference>
<keyword evidence="3" id="KW-0812">Transmembrane</keyword>
<evidence type="ECO:0000256" key="4">
    <source>
        <dbReference type="SAM" id="SignalP"/>
    </source>
</evidence>
<dbReference type="Gene3D" id="2.130.10.30">
    <property type="entry name" value="Regulator of chromosome condensation 1/beta-lactamase-inhibitor protein II"/>
    <property type="match status" value="2"/>
</dbReference>
<dbReference type="OrthoDB" id="10051363at2759"/>
<proteinExistence type="predicted"/>
<evidence type="ECO:0000313" key="5">
    <source>
        <dbReference type="EMBL" id="KAG9393256.1"/>
    </source>
</evidence>
<dbReference type="SUPFAM" id="SSF50985">
    <property type="entry name" value="RCC1/BLIP-II"/>
    <property type="match status" value="2"/>
</dbReference>
<keyword evidence="6" id="KW-1185">Reference proteome</keyword>
<dbReference type="PROSITE" id="PS50012">
    <property type="entry name" value="RCC1_3"/>
    <property type="match status" value="2"/>
</dbReference>
<dbReference type="PRINTS" id="PR00633">
    <property type="entry name" value="RCCNDNSATION"/>
</dbReference>
<dbReference type="PANTHER" id="PTHR22870:SF408">
    <property type="entry name" value="OS09G0560450 PROTEIN"/>
    <property type="match status" value="1"/>
</dbReference>
<protein>
    <submittedName>
        <fullName evidence="5">Regulator of chromosome condensation (RCC1) repeat</fullName>
    </submittedName>
</protein>
<evidence type="ECO:0000256" key="2">
    <source>
        <dbReference type="PROSITE-ProRule" id="PRU00235"/>
    </source>
</evidence>
<dbReference type="EMBL" id="JAHDYR010000025">
    <property type="protein sequence ID" value="KAG9393256.1"/>
    <property type="molecule type" value="Genomic_DNA"/>
</dbReference>
<organism evidence="5 6">
    <name type="scientific">Carpediemonas membranifera</name>
    <dbReference type="NCBI Taxonomy" id="201153"/>
    <lineage>
        <taxon>Eukaryota</taxon>
        <taxon>Metamonada</taxon>
        <taxon>Carpediemonas-like organisms</taxon>
        <taxon>Carpediemonas</taxon>
    </lineage>
</organism>
<feature type="chain" id="PRO_5035258520" evidence="4">
    <location>
        <begin position="21"/>
        <end position="1035"/>
    </location>
</feature>
<dbReference type="InterPro" id="IPR000408">
    <property type="entry name" value="Reg_chr_condens"/>
</dbReference>
<evidence type="ECO:0000313" key="6">
    <source>
        <dbReference type="Proteomes" id="UP000717585"/>
    </source>
</evidence>
<dbReference type="PANTHER" id="PTHR22870">
    <property type="entry name" value="REGULATOR OF CHROMOSOME CONDENSATION"/>
    <property type="match status" value="1"/>
</dbReference>
<dbReference type="Pfam" id="PF00415">
    <property type="entry name" value="RCC1"/>
    <property type="match status" value="2"/>
</dbReference>
<dbReference type="PROSITE" id="PS51257">
    <property type="entry name" value="PROKAR_LIPOPROTEIN"/>
    <property type="match status" value="1"/>
</dbReference>
<dbReference type="AlphaFoldDB" id="A0A8J6ASD9"/>
<evidence type="ECO:0000256" key="3">
    <source>
        <dbReference type="SAM" id="Phobius"/>
    </source>
</evidence>
<gene>
    <name evidence="5" type="ORF">J8273_3389</name>
</gene>
<keyword evidence="3" id="KW-1133">Transmembrane helix</keyword>
<feature type="transmembrane region" description="Helical" evidence="3">
    <location>
        <begin position="965"/>
        <end position="998"/>
    </location>
</feature>
<comment type="caution">
    <text evidence="5">The sequence shown here is derived from an EMBL/GenBank/DDBJ whole genome shotgun (WGS) entry which is preliminary data.</text>
</comment>
<accession>A0A8J6ASD9</accession>
<dbReference type="InterPro" id="IPR009091">
    <property type="entry name" value="RCC1/BLIP-II"/>
</dbReference>
<keyword evidence="4" id="KW-0732">Signal</keyword>
<feature type="repeat" description="RCC1" evidence="2">
    <location>
        <begin position="483"/>
        <end position="535"/>
    </location>
</feature>
<sequence length="1035" mass="111183">MGIFARFALLVLLFSAACTAIDINPAFYRKALAETESMFVSCQQDILGISGNANRITCYYFGTTMPDPTINPVVTVDACWGTSITNSYVKAGTSVSGTTTYIHSATFDVPEPTYVPNYNRYNCLWKVSTAMKVLYSSDRDILLSMTHDTVTFDTDADWVYVAGDNSAGQIDSDTSKANVDVPTNLWSNAPFNYEAIANVEIGDSAFVITDEGELWSLGGTKYPGHTVGSTDVWRQIIPAGTDNIVFTQVSVGAKHAIFLGYDKVTTQNHVYTAGTGLAAGVDAGLYVTLKEITMFMGWEVKEVQATETASYVLLDSGEILAVGGNDFGELGNGGTTSSSTFNAVTLPTDFGKADELGNTQGAFMFAINTTGSVVAWGENNKGQLGLGVNDNFVATPTVVASLHGMKAQTIVGGLDFSLVLIESSFQVYGAGDTAYTGTDPAIVTGKTTNVFAKSTLVPTPTAEIACGTKHAVALTVSHTSTDSPVYTWGDNSAGQLGLGHDAKSTATPTLVPTLSDSSFERVFAGQEHLIAMESTMIKDEAFYEIYPDGMVMVESLEGTVGRSVLGAVSQYNAAFSKTDVAVIDPVPGVYWIWADGAYPITDEILRFTIRNGAREKSFLFHIPTQVSIKPLADSVSWRYTGDAWVAEVKLRHGIINGLMSQVTMDCMGLVSSSFMLMAMDQASTSWDITVRSMHSTIKTTPIYPYYAKCTLAIDGVDLYSGPLGTQLPMDLTLSSFEIKDQTPYVYYGSQMTACIKPMDMFNRFIPMSIDELDDKVKFVAVYPTTVSSEQTETLEPMGVHQKFYFDEDDQRFCQTIDTNFPVSGQIQALYEGEIIGEEKFVMMRADSGTSKVWVKNPPRWPAAPGKPLTFCATVYNVLGTHKITNAPPLSFDIDIRGTDGILNYNPILDPATGDYCITIAVPPGKYSFTAFFNGVQELQGGSSFEVKAAGKSSSIKSTASTVIDFLLTALAVVMGPVIAAIGLVGGIIIAVGGIVFGVIMTRKGAAGEPKKKGQYSSIDADDFGSAGDQFTYDAI</sequence>
<keyword evidence="1" id="KW-0677">Repeat</keyword>
<dbReference type="InterPro" id="IPR051210">
    <property type="entry name" value="Ub_ligase/GEF_domain"/>
</dbReference>
<feature type="signal peptide" evidence="4">
    <location>
        <begin position="1"/>
        <end position="20"/>
    </location>
</feature>
<name>A0A8J6ASD9_9EUKA</name>
<keyword evidence="3" id="KW-0472">Membrane</keyword>
<feature type="repeat" description="RCC1" evidence="2">
    <location>
        <begin position="371"/>
        <end position="423"/>
    </location>
</feature>
<evidence type="ECO:0000256" key="1">
    <source>
        <dbReference type="ARBA" id="ARBA00022737"/>
    </source>
</evidence>